<proteinExistence type="predicted"/>
<dbReference type="Proteomes" id="UP000289497">
    <property type="component" value="Chromosome"/>
</dbReference>
<dbReference type="EMBL" id="LR215039">
    <property type="protein sequence ID" value="VEU75863.1"/>
    <property type="molecule type" value="Genomic_DNA"/>
</dbReference>
<keyword evidence="2" id="KW-1185">Reference proteome</keyword>
<organism evidence="1 2">
    <name type="scientific">Mycoplasmopsis columboralis</name>
    <dbReference type="NCBI Taxonomy" id="171282"/>
    <lineage>
        <taxon>Bacteria</taxon>
        <taxon>Bacillati</taxon>
        <taxon>Mycoplasmatota</taxon>
        <taxon>Mycoplasmoidales</taxon>
        <taxon>Metamycoplasmataceae</taxon>
        <taxon>Mycoplasmopsis</taxon>
    </lineage>
</organism>
<dbReference type="KEGG" id="mcou:NCTC10179_00019"/>
<evidence type="ECO:0000313" key="2">
    <source>
        <dbReference type="Proteomes" id="UP000289497"/>
    </source>
</evidence>
<accession>A0A449B5I4</accession>
<sequence length="32" mass="3666">MSQIILVHRIIIKIIDQIILETNILSYALSNS</sequence>
<gene>
    <name evidence="1" type="ORF">NCTC10179_00019</name>
</gene>
<evidence type="ECO:0000313" key="1">
    <source>
        <dbReference type="EMBL" id="VEU75863.1"/>
    </source>
</evidence>
<dbReference type="AlphaFoldDB" id="A0A449B5I4"/>
<name>A0A449B5I4_9BACT</name>
<protein>
    <submittedName>
        <fullName evidence="1">Uncharacterized protein</fullName>
    </submittedName>
</protein>
<reference evidence="1 2" key="1">
    <citation type="submission" date="2019-01" db="EMBL/GenBank/DDBJ databases">
        <authorList>
            <consortium name="Pathogen Informatics"/>
        </authorList>
    </citation>
    <scope>NUCLEOTIDE SEQUENCE [LARGE SCALE GENOMIC DNA]</scope>
    <source>
        <strain evidence="1 2">NCTC10179</strain>
    </source>
</reference>